<feature type="compositionally biased region" description="Basic residues" evidence="1">
    <location>
        <begin position="478"/>
        <end position="488"/>
    </location>
</feature>
<keyword evidence="3" id="KW-1185">Reference proteome</keyword>
<dbReference type="Proteomes" id="UP001197328">
    <property type="component" value="Unassembled WGS sequence"/>
</dbReference>
<feature type="region of interest" description="Disordered" evidence="1">
    <location>
        <begin position="275"/>
        <end position="295"/>
    </location>
</feature>
<sequence length="785" mass="81039">MIGDPHPVFPKKRSKSEGHRSNCGWKGVANLLQSYKSVALHNGSSNWVSCEVVKTALKPGAGGAAAADGGARVPLLRGDPGVPAAGADGPVRRDERGDDGGDAVGGVCAAAAGRVGHRVRACDGGRAGVCAGAADAAAGGAAVLCRRVPHRGRGVVLPDRGRGGPGAAAAGGDAGGGVFRGRGGPAPAEQRRRGVHAAVLRARDGALGERAGPAAALRPVPGAAAEHAGAQPPRDLRCGAQGAAAAGADAAGARAARSRGARGLRRAAAACRVLPDADGGGGRRPGGHAAGPQHGAAHAQPVCAVALPAHGGRGAVGRAARARGGAHPRGQRAGHGPLLQGHDPQPAPAAQAQPDREQPAERHHGAGRGRRVVRGRAEGGGAARRRDGHGRAHGQQPSARGRALVRPVGRADRAAPARVAGRGARRGRLAVLADGQRARAPRHHVDGRPLRQQRAQLLRAHRRADPRVQQLRRAPAGHGRRRRAHARRARDQPLHADATADDVPDALERVRARDGDRQPAVPRQRVRARLLLLGPHAAGAGVCMQGPEVERHARHRHPALDLRRTHDPRRAGRPGPAAHGAARPHARVGHQPVPVRAAHAQGRRAPADPHRAGRPHHVRPRAQHPLPAHGQGAAARGRGAGAVVPQRGAVPERGAGHDGGPLAAHAPEPVLDALARPHLRPEQLRPHVGVPHALAGGHPQSGARGPRGPVGRRASQRRRGRRGHGGVRLCARQPPVGLDVGRRQQRRGRGAGREPEQHHAAQQPRRPQHATPVGRIRQLLCSTVF</sequence>
<feature type="region of interest" description="Disordered" evidence="1">
    <location>
        <begin position="314"/>
        <end position="504"/>
    </location>
</feature>
<feature type="compositionally biased region" description="Low complexity" evidence="1">
    <location>
        <begin position="630"/>
        <end position="644"/>
    </location>
</feature>
<organism evidence="2 3">
    <name type="scientific">Pichia angusta</name>
    <name type="common">Yeast</name>
    <name type="synonym">Hansenula polymorpha</name>
    <dbReference type="NCBI Taxonomy" id="870730"/>
    <lineage>
        <taxon>Eukaryota</taxon>
        <taxon>Fungi</taxon>
        <taxon>Dikarya</taxon>
        <taxon>Ascomycota</taxon>
        <taxon>Saccharomycotina</taxon>
        <taxon>Pichiomycetes</taxon>
        <taxon>Pichiales</taxon>
        <taxon>Pichiaceae</taxon>
        <taxon>Ogataea</taxon>
    </lineage>
</organism>
<feature type="compositionally biased region" description="Basic and acidic residues" evidence="1">
    <location>
        <begin position="90"/>
        <end position="99"/>
    </location>
</feature>
<feature type="region of interest" description="Disordered" evidence="1">
    <location>
        <begin position="1"/>
        <end position="22"/>
    </location>
</feature>
<reference evidence="2 3" key="1">
    <citation type="journal article" date="2021" name="G3 (Bethesda)">
        <title>Genomic diversity, chromosomal rearrangements, and interspecies hybridization in the ogataea polymorpha species complex.</title>
        <authorList>
            <person name="Hanson S.J."/>
            <person name="Cinneide E.O."/>
            <person name="Salzberg L.I."/>
            <person name="Wolfe K.H."/>
            <person name="McGowan J."/>
            <person name="Fitzpatrick D.A."/>
            <person name="Matlin K."/>
        </authorList>
    </citation>
    <scope>NUCLEOTIDE SEQUENCE [LARGE SCALE GENOMIC DNA]</scope>
    <source>
        <strain evidence="2">51-138</strain>
    </source>
</reference>
<feature type="compositionally biased region" description="Basic residues" evidence="1">
    <location>
        <begin position="612"/>
        <end position="622"/>
    </location>
</feature>
<proteinExistence type="predicted"/>
<feature type="compositionally biased region" description="Basic residues" evidence="1">
    <location>
        <begin position="320"/>
        <end position="332"/>
    </location>
</feature>
<feature type="compositionally biased region" description="Basic and acidic residues" evidence="1">
    <location>
        <begin position="354"/>
        <end position="364"/>
    </location>
</feature>
<accession>A0ABQ7RQ91</accession>
<comment type="caution">
    <text evidence="2">The sequence shown here is derived from an EMBL/GenBank/DDBJ whole genome shotgun (WGS) entry which is preliminary data.</text>
</comment>
<protein>
    <submittedName>
        <fullName evidence="2">Uncharacterized protein</fullName>
    </submittedName>
</protein>
<name>A0ABQ7RQ91_PICAN</name>
<evidence type="ECO:0000313" key="3">
    <source>
        <dbReference type="Proteomes" id="UP001197328"/>
    </source>
</evidence>
<feature type="region of interest" description="Disordered" evidence="1">
    <location>
        <begin position="689"/>
        <end position="773"/>
    </location>
</feature>
<feature type="region of interest" description="Disordered" evidence="1">
    <location>
        <begin position="156"/>
        <end position="177"/>
    </location>
</feature>
<feature type="compositionally biased region" description="Basic residues" evidence="1">
    <location>
        <begin position="365"/>
        <end position="374"/>
    </location>
</feature>
<feature type="region of interest" description="Disordered" evidence="1">
    <location>
        <begin position="81"/>
        <end position="100"/>
    </location>
</feature>
<feature type="compositionally biased region" description="Low complexity" evidence="1">
    <location>
        <begin position="702"/>
        <end position="713"/>
    </location>
</feature>
<dbReference type="EMBL" id="JAHLVD010000019">
    <property type="protein sequence ID" value="KAG7845741.1"/>
    <property type="molecule type" value="Genomic_DNA"/>
</dbReference>
<evidence type="ECO:0000256" key="1">
    <source>
        <dbReference type="SAM" id="MobiDB-lite"/>
    </source>
</evidence>
<feature type="compositionally biased region" description="Basic and acidic residues" evidence="1">
    <location>
        <begin position="558"/>
        <end position="570"/>
    </location>
</feature>
<gene>
    <name evidence="2" type="ORF">KL940_005141</name>
</gene>
<evidence type="ECO:0000313" key="2">
    <source>
        <dbReference type="EMBL" id="KAG7845741.1"/>
    </source>
</evidence>
<feature type="region of interest" description="Disordered" evidence="1">
    <location>
        <begin position="555"/>
        <end position="644"/>
    </location>
</feature>
<feature type="compositionally biased region" description="Basic residues" evidence="1">
    <location>
        <begin position="714"/>
        <end position="725"/>
    </location>
</feature>